<keyword evidence="2" id="KW-1185">Reference proteome</keyword>
<gene>
    <name evidence="1" type="ORF">K469DRAFT_715679</name>
</gene>
<sequence length="108" mass="12438">MSRTFHTTIQHSLPLQKLLILQPDSTPLLPVYHEIQPRKIPMTGNPAEFRVRPLNRAFKKMKESFMICTLYLHSFLQKRVCLAWSGVCMNVDGSVGGYIMMVIEESLM</sequence>
<protein>
    <submittedName>
        <fullName evidence="1">Uncharacterized protein</fullName>
    </submittedName>
</protein>
<feature type="non-terminal residue" evidence="1">
    <location>
        <position position="108"/>
    </location>
</feature>
<name>A0A6A6DPC8_9PEZI</name>
<reference evidence="1" key="1">
    <citation type="journal article" date="2020" name="Stud. Mycol.">
        <title>101 Dothideomycetes genomes: a test case for predicting lifestyles and emergence of pathogens.</title>
        <authorList>
            <person name="Haridas S."/>
            <person name="Albert R."/>
            <person name="Binder M."/>
            <person name="Bloem J."/>
            <person name="Labutti K."/>
            <person name="Salamov A."/>
            <person name="Andreopoulos B."/>
            <person name="Baker S."/>
            <person name="Barry K."/>
            <person name="Bills G."/>
            <person name="Bluhm B."/>
            <person name="Cannon C."/>
            <person name="Castanera R."/>
            <person name="Culley D."/>
            <person name="Daum C."/>
            <person name="Ezra D."/>
            <person name="Gonzalez J."/>
            <person name="Henrissat B."/>
            <person name="Kuo A."/>
            <person name="Liang C."/>
            <person name="Lipzen A."/>
            <person name="Lutzoni F."/>
            <person name="Magnuson J."/>
            <person name="Mondo S."/>
            <person name="Nolan M."/>
            <person name="Ohm R."/>
            <person name="Pangilinan J."/>
            <person name="Park H.-J."/>
            <person name="Ramirez L."/>
            <person name="Alfaro M."/>
            <person name="Sun H."/>
            <person name="Tritt A."/>
            <person name="Yoshinaga Y."/>
            <person name="Zwiers L.-H."/>
            <person name="Turgeon B."/>
            <person name="Goodwin S."/>
            <person name="Spatafora J."/>
            <person name="Crous P."/>
            <person name="Grigoriev I."/>
        </authorList>
    </citation>
    <scope>NUCLEOTIDE SEQUENCE</scope>
    <source>
        <strain evidence="1">CBS 207.26</strain>
    </source>
</reference>
<proteinExistence type="predicted"/>
<evidence type="ECO:0000313" key="2">
    <source>
        <dbReference type="Proteomes" id="UP000800200"/>
    </source>
</evidence>
<dbReference type="EMBL" id="ML994660">
    <property type="protein sequence ID" value="KAF2180059.1"/>
    <property type="molecule type" value="Genomic_DNA"/>
</dbReference>
<evidence type="ECO:0000313" key="1">
    <source>
        <dbReference type="EMBL" id="KAF2180059.1"/>
    </source>
</evidence>
<accession>A0A6A6DPC8</accession>
<dbReference type="AlphaFoldDB" id="A0A6A6DPC8"/>
<dbReference type="Proteomes" id="UP000800200">
    <property type="component" value="Unassembled WGS sequence"/>
</dbReference>
<organism evidence="1 2">
    <name type="scientific">Zopfia rhizophila CBS 207.26</name>
    <dbReference type="NCBI Taxonomy" id="1314779"/>
    <lineage>
        <taxon>Eukaryota</taxon>
        <taxon>Fungi</taxon>
        <taxon>Dikarya</taxon>
        <taxon>Ascomycota</taxon>
        <taxon>Pezizomycotina</taxon>
        <taxon>Dothideomycetes</taxon>
        <taxon>Dothideomycetes incertae sedis</taxon>
        <taxon>Zopfiaceae</taxon>
        <taxon>Zopfia</taxon>
    </lineage>
</organism>